<accession>A0A917UM77</accession>
<dbReference type="Proteomes" id="UP000635726">
    <property type="component" value="Unassembled WGS sequence"/>
</dbReference>
<protein>
    <submittedName>
        <fullName evidence="2">Uncharacterized protein</fullName>
    </submittedName>
</protein>
<proteinExistence type="predicted"/>
<feature type="transmembrane region" description="Helical" evidence="1">
    <location>
        <begin position="74"/>
        <end position="92"/>
    </location>
</feature>
<dbReference type="RefSeq" id="WP_188961169.1">
    <property type="nucleotide sequence ID" value="NZ_BMOE01000002.1"/>
</dbReference>
<keyword evidence="1" id="KW-0472">Membrane</keyword>
<keyword evidence="3" id="KW-1185">Reference proteome</keyword>
<evidence type="ECO:0000256" key="1">
    <source>
        <dbReference type="SAM" id="Phobius"/>
    </source>
</evidence>
<sequence length="106" mass="11792">MSADILIALSVLPLLLCAWSVGAVRRVYLRSHYHDRPKQLPWAVLIALPGLVGLGLVAAWDVLSLRPGAEPAQVWWWLGVAISVLGTVAAWGDDTWRLQQRLAFRR</sequence>
<feature type="transmembrane region" description="Helical" evidence="1">
    <location>
        <begin position="40"/>
        <end position="62"/>
    </location>
</feature>
<evidence type="ECO:0000313" key="2">
    <source>
        <dbReference type="EMBL" id="GGJ67732.1"/>
    </source>
</evidence>
<gene>
    <name evidence="2" type="ORF">GCM10008939_10050</name>
</gene>
<keyword evidence="1" id="KW-0812">Transmembrane</keyword>
<evidence type="ECO:0000313" key="3">
    <source>
        <dbReference type="Proteomes" id="UP000635726"/>
    </source>
</evidence>
<keyword evidence="1" id="KW-1133">Transmembrane helix</keyword>
<dbReference type="EMBL" id="BMOE01000002">
    <property type="protein sequence ID" value="GGJ67732.1"/>
    <property type="molecule type" value="Genomic_DNA"/>
</dbReference>
<feature type="transmembrane region" description="Helical" evidence="1">
    <location>
        <begin position="6"/>
        <end position="28"/>
    </location>
</feature>
<organism evidence="2 3">
    <name type="scientific">Deinococcus aquiradiocola</name>
    <dbReference type="NCBI Taxonomy" id="393059"/>
    <lineage>
        <taxon>Bacteria</taxon>
        <taxon>Thermotogati</taxon>
        <taxon>Deinococcota</taxon>
        <taxon>Deinococci</taxon>
        <taxon>Deinococcales</taxon>
        <taxon>Deinococcaceae</taxon>
        <taxon>Deinococcus</taxon>
    </lineage>
</organism>
<comment type="caution">
    <text evidence="2">The sequence shown here is derived from an EMBL/GenBank/DDBJ whole genome shotgun (WGS) entry which is preliminary data.</text>
</comment>
<name>A0A917UM77_9DEIO</name>
<dbReference type="AlphaFoldDB" id="A0A917UM77"/>
<reference evidence="2" key="1">
    <citation type="journal article" date="2014" name="Int. J. Syst. Evol. Microbiol.">
        <title>Complete genome sequence of Corynebacterium casei LMG S-19264T (=DSM 44701T), isolated from a smear-ripened cheese.</title>
        <authorList>
            <consortium name="US DOE Joint Genome Institute (JGI-PGF)"/>
            <person name="Walter F."/>
            <person name="Albersmeier A."/>
            <person name="Kalinowski J."/>
            <person name="Ruckert C."/>
        </authorList>
    </citation>
    <scope>NUCLEOTIDE SEQUENCE</scope>
    <source>
        <strain evidence="2">JCM 14371</strain>
    </source>
</reference>
<reference evidence="2" key="2">
    <citation type="submission" date="2020-09" db="EMBL/GenBank/DDBJ databases">
        <authorList>
            <person name="Sun Q."/>
            <person name="Ohkuma M."/>
        </authorList>
    </citation>
    <scope>NUCLEOTIDE SEQUENCE</scope>
    <source>
        <strain evidence="2">JCM 14371</strain>
    </source>
</reference>